<evidence type="ECO:0000313" key="2">
    <source>
        <dbReference type="Proteomes" id="UP000006843"/>
    </source>
</evidence>
<protein>
    <submittedName>
        <fullName evidence="1">Orphan protein</fullName>
    </submittedName>
</protein>
<name>Q3IDB5_PSET1</name>
<organism evidence="1 2">
    <name type="scientific">Pseudoalteromonas translucida (strain TAC 125)</name>
    <dbReference type="NCBI Taxonomy" id="326442"/>
    <lineage>
        <taxon>Bacteria</taxon>
        <taxon>Pseudomonadati</taxon>
        <taxon>Pseudomonadota</taxon>
        <taxon>Gammaproteobacteria</taxon>
        <taxon>Alteromonadales</taxon>
        <taxon>Pseudoalteromonadaceae</taxon>
        <taxon>Pseudoalteromonas</taxon>
    </lineage>
</organism>
<dbReference type="HOGENOM" id="CLU_2331537_0_0_6"/>
<sequence>MKKYILLALTLTLVGCGSNSDGSSKSTYSSCKITQSNAILASNRDNDLKQCWNASGNGYESQGDALQWCEKTVNNYLSNKYLVTHSVTYAVESTYCPK</sequence>
<dbReference type="Proteomes" id="UP000006843">
    <property type="component" value="Chromosome II"/>
</dbReference>
<reference evidence="1 2" key="1">
    <citation type="journal article" date="2005" name="Genome Res.">
        <title>Coping with cold: the genome of the versatile marine Antarctica bacterium Pseudoalteromonas haloplanktis TAC125.</title>
        <authorList>
            <person name="Medigue C."/>
            <person name="Krin E."/>
            <person name="Pascal G."/>
            <person name="Barbe V."/>
            <person name="Bernsel A."/>
            <person name="Bertin P."/>
            <person name="Cheung F."/>
            <person name="Cruveiller S."/>
            <person name="Damico S."/>
            <person name="Duilio A."/>
            <person name="Fang G."/>
            <person name="Feller G."/>
            <person name="Mangenot S."/>
            <person name="Marino G."/>
            <person name="Nilsson J."/>
            <person name="Parilli E."/>
            <person name="Rocha E."/>
            <person name="Rouy Z."/>
            <person name="Sekowska A."/>
            <person name="Tutino M.L."/>
            <person name="Vallenet D."/>
            <person name="von Heijne G."/>
            <person name="Danchin A."/>
        </authorList>
    </citation>
    <scope>NUCLEOTIDE SEQUENCE [LARGE SCALE GENOMIC DNA]</scope>
    <source>
        <strain evidence="2">TAC 125</strain>
    </source>
</reference>
<dbReference type="PROSITE" id="PS51257">
    <property type="entry name" value="PROKAR_LIPOPROTEIN"/>
    <property type="match status" value="1"/>
</dbReference>
<accession>Q3IDB5</accession>
<gene>
    <name evidence="1" type="ordered locus">PSHAb0258</name>
</gene>
<dbReference type="eggNOG" id="ENOG5033K3Q">
    <property type="taxonomic scope" value="Bacteria"/>
</dbReference>
<dbReference type="BioCyc" id="PHAL326442:PSHA_RS17710-MONOMER"/>
<dbReference type="KEGG" id="pha:PSHAb0258"/>
<evidence type="ECO:0000313" key="1">
    <source>
        <dbReference type="EMBL" id="CAI89299.1"/>
    </source>
</evidence>
<proteinExistence type="predicted"/>
<keyword evidence="2" id="KW-1185">Reference proteome</keyword>
<dbReference type="EMBL" id="CR954247">
    <property type="protein sequence ID" value="CAI89299.1"/>
    <property type="molecule type" value="Genomic_DNA"/>
</dbReference>
<dbReference type="STRING" id="326442.PSHAb0258"/>
<dbReference type="AlphaFoldDB" id="Q3IDB5"/>